<dbReference type="GO" id="GO:0007165">
    <property type="term" value="P:signal transduction"/>
    <property type="evidence" value="ECO:0007669"/>
    <property type="project" value="InterPro"/>
</dbReference>
<evidence type="ECO:0000313" key="2">
    <source>
        <dbReference type="EMBL" id="GCB83322.1"/>
    </source>
</evidence>
<name>A0A401QD97_SCYTO</name>
<gene>
    <name evidence="2" type="ORF">scyTo_0023847</name>
</gene>
<dbReference type="Gene3D" id="1.10.555.10">
    <property type="entry name" value="Rho GTPase activation protein"/>
    <property type="match status" value="1"/>
</dbReference>
<reference evidence="2 3" key="1">
    <citation type="journal article" date="2018" name="Nat. Ecol. Evol.">
        <title>Shark genomes provide insights into elasmobranch evolution and the origin of vertebrates.</title>
        <authorList>
            <person name="Hara Y"/>
            <person name="Yamaguchi K"/>
            <person name="Onimaru K"/>
            <person name="Kadota M"/>
            <person name="Koyanagi M"/>
            <person name="Keeley SD"/>
            <person name="Tatsumi K"/>
            <person name="Tanaka K"/>
            <person name="Motone F"/>
            <person name="Kageyama Y"/>
            <person name="Nozu R"/>
            <person name="Adachi N"/>
            <person name="Nishimura O"/>
            <person name="Nakagawa R"/>
            <person name="Tanegashima C"/>
            <person name="Kiyatake I"/>
            <person name="Matsumoto R"/>
            <person name="Murakumo K"/>
            <person name="Nishida K"/>
            <person name="Terakita A"/>
            <person name="Kuratani S"/>
            <person name="Sato K"/>
            <person name="Hyodo S Kuraku.S."/>
        </authorList>
    </citation>
    <scope>NUCLEOTIDE SEQUENCE [LARGE SCALE GENOMIC DNA]</scope>
</reference>
<dbReference type="PANTHER" id="PTHR45899:SF4">
    <property type="entry name" value="ARF-GAP WITH RHO-GAP DOMAIN, ANK REPEAT AND PH DOMAIN-CONTAINING PROTEIN 3"/>
    <property type="match status" value="1"/>
</dbReference>
<dbReference type="PROSITE" id="PS50238">
    <property type="entry name" value="RHOGAP"/>
    <property type="match status" value="1"/>
</dbReference>
<feature type="non-terminal residue" evidence="2">
    <location>
        <position position="88"/>
    </location>
</feature>
<dbReference type="InterPro" id="IPR000198">
    <property type="entry name" value="RhoGAP_dom"/>
</dbReference>
<accession>A0A401QD97</accession>
<dbReference type="OrthoDB" id="8877585at2759"/>
<dbReference type="Proteomes" id="UP000288216">
    <property type="component" value="Unassembled WGS sequence"/>
</dbReference>
<dbReference type="STRING" id="75743.A0A401QD97"/>
<protein>
    <recommendedName>
        <fullName evidence="1">Rho-GAP domain-containing protein</fullName>
    </recommendedName>
</protein>
<evidence type="ECO:0000259" key="1">
    <source>
        <dbReference type="PROSITE" id="PS50238"/>
    </source>
</evidence>
<dbReference type="GO" id="GO:0005737">
    <property type="term" value="C:cytoplasm"/>
    <property type="evidence" value="ECO:0007669"/>
    <property type="project" value="TreeGrafter"/>
</dbReference>
<dbReference type="EMBL" id="BFAA01034701">
    <property type="protein sequence ID" value="GCB83322.1"/>
    <property type="molecule type" value="Genomic_DNA"/>
</dbReference>
<dbReference type="AlphaFoldDB" id="A0A401QD97"/>
<sequence length="88" mass="10075">MCTKNLSLLFAPSLFQTDGQGEQEVRVLEDLINHYVSVFDIDDDQVTQMDLENSLIMTWKDVQLSQAGDLIMEVYVETKITDCCITLR</sequence>
<dbReference type="GO" id="GO:0005547">
    <property type="term" value="F:phosphatidylinositol-3,4,5-trisphosphate binding"/>
    <property type="evidence" value="ECO:0007669"/>
    <property type="project" value="TreeGrafter"/>
</dbReference>
<comment type="caution">
    <text evidence="2">The sequence shown here is derived from an EMBL/GenBank/DDBJ whole genome shotgun (WGS) entry which is preliminary data.</text>
</comment>
<proteinExistence type="predicted"/>
<dbReference type="InterPro" id="IPR052227">
    <property type="entry name" value="Arf-Rho-GAP_ANK-PH_domain"/>
</dbReference>
<evidence type="ECO:0000313" key="3">
    <source>
        <dbReference type="Proteomes" id="UP000288216"/>
    </source>
</evidence>
<dbReference type="PANTHER" id="PTHR45899">
    <property type="entry name" value="RHO GTPASE ACTIVATING PROTEIN AT 15B, ISOFORM C"/>
    <property type="match status" value="1"/>
</dbReference>
<feature type="domain" description="Rho-GAP" evidence="1">
    <location>
        <begin position="1"/>
        <end position="39"/>
    </location>
</feature>
<organism evidence="2 3">
    <name type="scientific">Scyliorhinus torazame</name>
    <name type="common">Cloudy catshark</name>
    <name type="synonym">Catulus torazame</name>
    <dbReference type="NCBI Taxonomy" id="75743"/>
    <lineage>
        <taxon>Eukaryota</taxon>
        <taxon>Metazoa</taxon>
        <taxon>Chordata</taxon>
        <taxon>Craniata</taxon>
        <taxon>Vertebrata</taxon>
        <taxon>Chondrichthyes</taxon>
        <taxon>Elasmobranchii</taxon>
        <taxon>Galeomorphii</taxon>
        <taxon>Galeoidea</taxon>
        <taxon>Carcharhiniformes</taxon>
        <taxon>Scyliorhinidae</taxon>
        <taxon>Scyliorhinus</taxon>
    </lineage>
</organism>
<dbReference type="InterPro" id="IPR008936">
    <property type="entry name" value="Rho_GTPase_activation_prot"/>
</dbReference>
<keyword evidence="3" id="KW-1185">Reference proteome</keyword>